<evidence type="ECO:0000313" key="1">
    <source>
        <dbReference type="EMBL" id="CAG9575473.1"/>
    </source>
</evidence>
<reference evidence="1" key="1">
    <citation type="submission" date="2021-09" db="EMBL/GenBank/DDBJ databases">
        <authorList>
            <person name="Martin H S."/>
        </authorList>
    </citation>
    <scope>NUCLEOTIDE SEQUENCE</scope>
</reference>
<evidence type="ECO:0000313" key="2">
    <source>
        <dbReference type="Proteomes" id="UP000789524"/>
    </source>
</evidence>
<proteinExistence type="predicted"/>
<gene>
    <name evidence="1" type="ORF">DCHRY22_LOCUS11362</name>
</gene>
<organism evidence="1 2">
    <name type="scientific">Danaus chrysippus</name>
    <name type="common">African queen</name>
    <dbReference type="NCBI Taxonomy" id="151541"/>
    <lineage>
        <taxon>Eukaryota</taxon>
        <taxon>Metazoa</taxon>
        <taxon>Ecdysozoa</taxon>
        <taxon>Arthropoda</taxon>
        <taxon>Hexapoda</taxon>
        <taxon>Insecta</taxon>
        <taxon>Pterygota</taxon>
        <taxon>Neoptera</taxon>
        <taxon>Endopterygota</taxon>
        <taxon>Lepidoptera</taxon>
        <taxon>Glossata</taxon>
        <taxon>Ditrysia</taxon>
        <taxon>Papilionoidea</taxon>
        <taxon>Nymphalidae</taxon>
        <taxon>Danainae</taxon>
        <taxon>Danaini</taxon>
        <taxon>Danaina</taxon>
        <taxon>Danaus</taxon>
        <taxon>Anosia</taxon>
    </lineage>
</organism>
<protein>
    <submittedName>
        <fullName evidence="1">(African queen) hypothetical protein</fullName>
    </submittedName>
</protein>
<dbReference type="EMBL" id="CAKASE010000074">
    <property type="protein sequence ID" value="CAG9575473.1"/>
    <property type="molecule type" value="Genomic_DNA"/>
</dbReference>
<comment type="caution">
    <text evidence="1">The sequence shown here is derived from an EMBL/GenBank/DDBJ whole genome shotgun (WGS) entry which is preliminary data.</text>
</comment>
<name>A0A8J2QZ75_9NEOP</name>
<accession>A0A8J2QZ75</accession>
<sequence>MVRQTQANAPMSAALATINLGAEDVHSPSLYQDMIALERSPTKRPLIPKSKMGKKPLLSVVGTLARAPGKLLLNPSIAERPRHCLTTGSPTMAGSSMFEECVVRVWVHFCLYD</sequence>
<dbReference type="AlphaFoldDB" id="A0A8J2QZ75"/>
<keyword evidence="2" id="KW-1185">Reference proteome</keyword>
<dbReference type="Proteomes" id="UP000789524">
    <property type="component" value="Unassembled WGS sequence"/>
</dbReference>